<protein>
    <recommendedName>
        <fullName evidence="3">DUF2563 domain-containing protein</fullName>
    </recommendedName>
</protein>
<sequence>MEVNTPPLAAGGSLCRDAGDSARKAAEELAGTAVASKIFGDFAEANQFHATVSTAHQNHQQQLHGHHATLTGVSDKVAKAAQLFTATDGCEADAIKSAGTDIG</sequence>
<dbReference type="Pfam" id="PF10817">
    <property type="entry name" value="DUF2563"/>
    <property type="match status" value="1"/>
</dbReference>
<accession>A0A1X1XF47</accession>
<dbReference type="InterPro" id="IPR022534">
    <property type="entry name" value="DUF2563"/>
</dbReference>
<keyword evidence="2" id="KW-1185">Reference proteome</keyword>
<gene>
    <name evidence="1" type="ORF">AWC14_14780</name>
</gene>
<evidence type="ECO:0000313" key="2">
    <source>
        <dbReference type="Proteomes" id="UP000193487"/>
    </source>
</evidence>
<evidence type="ECO:0008006" key="3">
    <source>
        <dbReference type="Google" id="ProtNLM"/>
    </source>
</evidence>
<evidence type="ECO:0000313" key="1">
    <source>
        <dbReference type="EMBL" id="ORV97535.1"/>
    </source>
</evidence>
<comment type="caution">
    <text evidence="1">The sequence shown here is derived from an EMBL/GenBank/DDBJ whole genome shotgun (WGS) entry which is preliminary data.</text>
</comment>
<reference evidence="1 2" key="1">
    <citation type="submission" date="2016-01" db="EMBL/GenBank/DDBJ databases">
        <title>The new phylogeny of the genus Mycobacterium.</title>
        <authorList>
            <person name="Tarcisio F."/>
            <person name="Conor M."/>
            <person name="Antonella G."/>
            <person name="Elisabetta G."/>
            <person name="Giulia F.S."/>
            <person name="Sara T."/>
            <person name="Anna F."/>
            <person name="Clotilde B."/>
            <person name="Roberto B."/>
            <person name="Veronica D.S."/>
            <person name="Fabio R."/>
            <person name="Monica P."/>
            <person name="Olivier J."/>
            <person name="Enrico T."/>
            <person name="Nicola S."/>
        </authorList>
    </citation>
    <scope>NUCLEOTIDE SEQUENCE [LARGE SCALE GENOMIC DNA]</scope>
    <source>
        <strain evidence="1 2">DSM 45166</strain>
    </source>
</reference>
<dbReference type="Proteomes" id="UP000193487">
    <property type="component" value="Unassembled WGS sequence"/>
</dbReference>
<organism evidence="1 2">
    <name type="scientific">Mycobacterium kyorinense</name>
    <dbReference type="NCBI Taxonomy" id="487514"/>
    <lineage>
        <taxon>Bacteria</taxon>
        <taxon>Bacillati</taxon>
        <taxon>Actinomycetota</taxon>
        <taxon>Actinomycetes</taxon>
        <taxon>Mycobacteriales</taxon>
        <taxon>Mycobacteriaceae</taxon>
        <taxon>Mycobacterium</taxon>
    </lineage>
</organism>
<dbReference type="AlphaFoldDB" id="A0A1X1XF47"/>
<dbReference type="EMBL" id="LQPE01000166">
    <property type="protein sequence ID" value="ORV97535.1"/>
    <property type="molecule type" value="Genomic_DNA"/>
</dbReference>
<name>A0A1X1XF47_9MYCO</name>
<proteinExistence type="predicted"/>